<keyword evidence="1" id="KW-0732">Signal</keyword>
<evidence type="ECO:0000313" key="4">
    <source>
        <dbReference type="Proteomes" id="UP000288216"/>
    </source>
</evidence>
<dbReference type="PROSITE" id="PS50853">
    <property type="entry name" value="FN3"/>
    <property type="match status" value="1"/>
</dbReference>
<dbReference type="OMA" id="IRITECD"/>
<organism evidence="3 4">
    <name type="scientific">Scyliorhinus torazame</name>
    <name type="common">Cloudy catshark</name>
    <name type="synonym">Catulus torazame</name>
    <dbReference type="NCBI Taxonomy" id="75743"/>
    <lineage>
        <taxon>Eukaryota</taxon>
        <taxon>Metazoa</taxon>
        <taxon>Chordata</taxon>
        <taxon>Craniata</taxon>
        <taxon>Vertebrata</taxon>
        <taxon>Chondrichthyes</taxon>
        <taxon>Elasmobranchii</taxon>
        <taxon>Galeomorphii</taxon>
        <taxon>Galeoidea</taxon>
        <taxon>Carcharhiniformes</taxon>
        <taxon>Scyliorhinidae</taxon>
        <taxon>Scyliorhinus</taxon>
    </lineage>
</organism>
<gene>
    <name evidence="3" type="ORF">scyTo_0010291</name>
</gene>
<evidence type="ECO:0000256" key="1">
    <source>
        <dbReference type="SAM" id="SignalP"/>
    </source>
</evidence>
<dbReference type="CDD" id="cd00063">
    <property type="entry name" value="FN3"/>
    <property type="match status" value="2"/>
</dbReference>
<dbReference type="GO" id="GO:0004896">
    <property type="term" value="F:cytokine receptor activity"/>
    <property type="evidence" value="ECO:0007669"/>
    <property type="project" value="TreeGrafter"/>
</dbReference>
<dbReference type="Pfam" id="PF09294">
    <property type="entry name" value="Interfer-bind"/>
    <property type="match status" value="1"/>
</dbReference>
<name>A0A401P3P9_SCYTO</name>
<evidence type="ECO:0000313" key="3">
    <source>
        <dbReference type="EMBL" id="GCB67748.1"/>
    </source>
</evidence>
<evidence type="ECO:0000259" key="2">
    <source>
        <dbReference type="PROSITE" id="PS50853"/>
    </source>
</evidence>
<dbReference type="AlphaFoldDB" id="A0A401P3P9"/>
<dbReference type="InterPro" id="IPR036116">
    <property type="entry name" value="FN3_sf"/>
</dbReference>
<dbReference type="InterPro" id="IPR013783">
    <property type="entry name" value="Ig-like_fold"/>
</dbReference>
<keyword evidence="4" id="KW-1185">Reference proteome</keyword>
<proteinExistence type="predicted"/>
<feature type="domain" description="Fibronectin type-III" evidence="2">
    <location>
        <begin position="128"/>
        <end position="226"/>
    </location>
</feature>
<dbReference type="PANTHER" id="PTHR20859:SF46">
    <property type="entry name" value="INTERFERON GAMMA RECEPTOR 2"/>
    <property type="match status" value="1"/>
</dbReference>
<dbReference type="OrthoDB" id="8724082at2759"/>
<protein>
    <recommendedName>
        <fullName evidence="2">Fibronectin type-III domain-containing protein</fullName>
    </recommendedName>
</protein>
<feature type="signal peptide" evidence="1">
    <location>
        <begin position="1"/>
        <end position="22"/>
    </location>
</feature>
<dbReference type="STRING" id="75743.A0A401P3P9"/>
<accession>A0A401P3P9</accession>
<dbReference type="InterPro" id="IPR050650">
    <property type="entry name" value="Type-II_Cytokine-TF_Rcpt"/>
</dbReference>
<dbReference type="InterPro" id="IPR015373">
    <property type="entry name" value="Interferon/interleukin_rcp_dom"/>
</dbReference>
<dbReference type="Proteomes" id="UP000288216">
    <property type="component" value="Unassembled WGS sequence"/>
</dbReference>
<dbReference type="SUPFAM" id="SSF49265">
    <property type="entry name" value="Fibronectin type III"/>
    <property type="match status" value="2"/>
</dbReference>
<dbReference type="PANTHER" id="PTHR20859">
    <property type="entry name" value="INTERFERON/INTERLEUKIN RECEPTOR"/>
    <property type="match status" value="1"/>
</dbReference>
<dbReference type="GO" id="GO:0005886">
    <property type="term" value="C:plasma membrane"/>
    <property type="evidence" value="ECO:0007669"/>
    <property type="project" value="TreeGrafter"/>
</dbReference>
<dbReference type="Pfam" id="PF01108">
    <property type="entry name" value="Tissue_fac"/>
    <property type="match status" value="1"/>
</dbReference>
<dbReference type="Gene3D" id="2.60.40.10">
    <property type="entry name" value="Immunoglobulins"/>
    <property type="match status" value="2"/>
</dbReference>
<sequence length="228" mass="26124">MAVDRTLFQSVCTAAFLFTVFGNLPAPQNVTIHSINFKNLLQWSPVTYQKSNVCYSVEYQSFYDMQYKKHKPFEKGCRSIRITECDLSNVLGIMVGYCLRVRAEYENETSEWTVIEGFEPHKDTEIGPPLKVVVKPRLDMLDIGISEPVNENDNTSMGDYFPDLAYKVSYWKVGEEKKTESVNTNQKIKTLINLKPWTTYCLKVEPVLAARKTYPSSIVCETTMDNVP</sequence>
<dbReference type="InterPro" id="IPR003961">
    <property type="entry name" value="FN3_dom"/>
</dbReference>
<dbReference type="EMBL" id="BFAA01004406">
    <property type="protein sequence ID" value="GCB67748.1"/>
    <property type="molecule type" value="Genomic_DNA"/>
</dbReference>
<feature type="chain" id="PRO_5019104543" description="Fibronectin type-III domain-containing protein" evidence="1">
    <location>
        <begin position="23"/>
        <end position="228"/>
    </location>
</feature>
<reference evidence="3 4" key="1">
    <citation type="journal article" date="2018" name="Nat. Ecol. Evol.">
        <title>Shark genomes provide insights into elasmobranch evolution and the origin of vertebrates.</title>
        <authorList>
            <person name="Hara Y"/>
            <person name="Yamaguchi K"/>
            <person name="Onimaru K"/>
            <person name="Kadota M"/>
            <person name="Koyanagi M"/>
            <person name="Keeley SD"/>
            <person name="Tatsumi K"/>
            <person name="Tanaka K"/>
            <person name="Motone F"/>
            <person name="Kageyama Y"/>
            <person name="Nozu R"/>
            <person name="Adachi N"/>
            <person name="Nishimura O"/>
            <person name="Nakagawa R"/>
            <person name="Tanegashima C"/>
            <person name="Kiyatake I"/>
            <person name="Matsumoto R"/>
            <person name="Murakumo K"/>
            <person name="Nishida K"/>
            <person name="Terakita A"/>
            <person name="Kuratani S"/>
            <person name="Sato K"/>
            <person name="Hyodo S Kuraku.S."/>
        </authorList>
    </citation>
    <scope>NUCLEOTIDE SEQUENCE [LARGE SCALE GENOMIC DNA]</scope>
</reference>
<comment type="caution">
    <text evidence="3">The sequence shown here is derived from an EMBL/GenBank/DDBJ whole genome shotgun (WGS) entry which is preliminary data.</text>
</comment>